<dbReference type="FunFam" id="3.30.70.270:FF:000020">
    <property type="entry name" value="Transposon Tf2-6 polyprotein-like Protein"/>
    <property type="match status" value="1"/>
</dbReference>
<dbReference type="InterPro" id="IPR035992">
    <property type="entry name" value="Ricin_B-like_lectins"/>
</dbReference>
<evidence type="ECO:0000256" key="7">
    <source>
        <dbReference type="ARBA" id="ARBA00022918"/>
    </source>
</evidence>
<feature type="compositionally biased region" description="Low complexity" evidence="8">
    <location>
        <begin position="1058"/>
        <end position="1078"/>
    </location>
</feature>
<feature type="compositionally biased region" description="Low complexity" evidence="8">
    <location>
        <begin position="924"/>
        <end position="1042"/>
    </location>
</feature>
<dbReference type="InterPro" id="IPR000772">
    <property type="entry name" value="Ricin_B_lectin"/>
</dbReference>
<comment type="caution">
    <text evidence="10">The sequence shown here is derived from an EMBL/GenBank/DDBJ whole genome shotgun (WGS) entry which is preliminary data.</text>
</comment>
<dbReference type="InterPro" id="IPR043502">
    <property type="entry name" value="DNA/RNA_pol_sf"/>
</dbReference>
<protein>
    <recommendedName>
        <fullName evidence="1">RNA-directed DNA polymerase</fullName>
        <ecNumber evidence="1">2.7.7.49</ecNumber>
    </recommendedName>
</protein>
<evidence type="ECO:0000256" key="5">
    <source>
        <dbReference type="ARBA" id="ARBA00022759"/>
    </source>
</evidence>
<evidence type="ECO:0000259" key="9">
    <source>
        <dbReference type="PROSITE" id="PS50878"/>
    </source>
</evidence>
<dbReference type="PANTHER" id="PTHR37984">
    <property type="entry name" value="PROTEIN CBG26694"/>
    <property type="match status" value="1"/>
</dbReference>
<keyword evidence="4" id="KW-0540">Nuclease</keyword>
<keyword evidence="2" id="KW-0808">Transferase</keyword>
<dbReference type="GO" id="GO:0016787">
    <property type="term" value="F:hydrolase activity"/>
    <property type="evidence" value="ECO:0007669"/>
    <property type="project" value="UniProtKB-KW"/>
</dbReference>
<proteinExistence type="predicted"/>
<keyword evidence="6" id="KW-0378">Hydrolase</keyword>
<dbReference type="Gene3D" id="3.30.70.270">
    <property type="match status" value="2"/>
</dbReference>
<dbReference type="Gene3D" id="2.80.10.50">
    <property type="match status" value="1"/>
</dbReference>
<dbReference type="Pfam" id="PF17917">
    <property type="entry name" value="RT_RNaseH"/>
    <property type="match status" value="1"/>
</dbReference>
<feature type="region of interest" description="Disordered" evidence="8">
    <location>
        <begin position="916"/>
        <end position="1078"/>
    </location>
</feature>
<dbReference type="AlphaFoldDB" id="A0AAD5KW14"/>
<evidence type="ECO:0000256" key="4">
    <source>
        <dbReference type="ARBA" id="ARBA00022722"/>
    </source>
</evidence>
<name>A0AAD5KW14_9CRUS</name>
<organism evidence="10 11">
    <name type="scientific">Daphnia sinensis</name>
    <dbReference type="NCBI Taxonomy" id="1820382"/>
    <lineage>
        <taxon>Eukaryota</taxon>
        <taxon>Metazoa</taxon>
        <taxon>Ecdysozoa</taxon>
        <taxon>Arthropoda</taxon>
        <taxon>Crustacea</taxon>
        <taxon>Branchiopoda</taxon>
        <taxon>Diplostraca</taxon>
        <taxon>Cladocera</taxon>
        <taxon>Anomopoda</taxon>
        <taxon>Daphniidae</taxon>
        <taxon>Daphnia</taxon>
        <taxon>Daphnia similis group</taxon>
    </lineage>
</organism>
<dbReference type="Pfam" id="PF00652">
    <property type="entry name" value="Ricin_B_lectin"/>
    <property type="match status" value="1"/>
</dbReference>
<dbReference type="EMBL" id="WJBH02000067">
    <property type="protein sequence ID" value="KAI9550976.1"/>
    <property type="molecule type" value="Genomic_DNA"/>
</dbReference>
<keyword evidence="7" id="KW-0695">RNA-directed DNA polymerase</keyword>
<feature type="domain" description="Reverse transcriptase" evidence="9">
    <location>
        <begin position="1"/>
        <end position="82"/>
    </location>
</feature>
<accession>A0AAD5KW14</accession>
<dbReference type="InterPro" id="IPR043128">
    <property type="entry name" value="Rev_trsase/Diguanyl_cyclase"/>
</dbReference>
<reference evidence="10" key="1">
    <citation type="submission" date="2022-05" db="EMBL/GenBank/DDBJ databases">
        <title>A multi-omics perspective on studying reproductive biology in Daphnia sinensis.</title>
        <authorList>
            <person name="Jia J."/>
        </authorList>
    </citation>
    <scope>NUCLEOTIDE SEQUENCE</scope>
    <source>
        <strain evidence="10">WSL</strain>
    </source>
</reference>
<dbReference type="FunFam" id="3.30.70.270:FF:000003">
    <property type="entry name" value="Transposon Ty3-G Gag-Pol polyprotein"/>
    <property type="match status" value="1"/>
</dbReference>
<dbReference type="SUPFAM" id="SSF50370">
    <property type="entry name" value="Ricin B-like lectins"/>
    <property type="match status" value="2"/>
</dbReference>
<keyword evidence="3" id="KW-0548">Nucleotidyltransferase</keyword>
<dbReference type="PROSITE" id="PS50878">
    <property type="entry name" value="RT_POL"/>
    <property type="match status" value="1"/>
</dbReference>
<dbReference type="Gene3D" id="3.10.20.370">
    <property type="match status" value="1"/>
</dbReference>
<evidence type="ECO:0000256" key="8">
    <source>
        <dbReference type="SAM" id="MobiDB-lite"/>
    </source>
</evidence>
<dbReference type="InterPro" id="IPR041373">
    <property type="entry name" value="RT_RNaseH"/>
</dbReference>
<evidence type="ECO:0000256" key="6">
    <source>
        <dbReference type="ARBA" id="ARBA00022801"/>
    </source>
</evidence>
<dbReference type="GO" id="GO:0003964">
    <property type="term" value="F:RNA-directed DNA polymerase activity"/>
    <property type="evidence" value="ECO:0007669"/>
    <property type="project" value="UniProtKB-KW"/>
</dbReference>
<gene>
    <name evidence="10" type="ORF">GHT06_005449</name>
</gene>
<dbReference type="PANTHER" id="PTHR37984:SF5">
    <property type="entry name" value="PROTEIN NYNRIN-LIKE"/>
    <property type="match status" value="1"/>
</dbReference>
<evidence type="ECO:0000256" key="2">
    <source>
        <dbReference type="ARBA" id="ARBA00022679"/>
    </source>
</evidence>
<evidence type="ECO:0000256" key="3">
    <source>
        <dbReference type="ARBA" id="ARBA00022695"/>
    </source>
</evidence>
<dbReference type="Proteomes" id="UP000820818">
    <property type="component" value="Unassembled WGS sequence"/>
</dbReference>
<dbReference type="InterPro" id="IPR000477">
    <property type="entry name" value="RT_dom"/>
</dbReference>
<dbReference type="EC" id="2.7.7.49" evidence="1"/>
<keyword evidence="5" id="KW-0255">Endonuclease</keyword>
<dbReference type="InterPro" id="IPR050951">
    <property type="entry name" value="Retrovirus_Pol_polyprotein"/>
</dbReference>
<evidence type="ECO:0000313" key="11">
    <source>
        <dbReference type="Proteomes" id="UP000820818"/>
    </source>
</evidence>
<dbReference type="Pfam" id="PF00078">
    <property type="entry name" value="RVT_1"/>
    <property type="match status" value="1"/>
</dbReference>
<dbReference type="GO" id="GO:0004519">
    <property type="term" value="F:endonuclease activity"/>
    <property type="evidence" value="ECO:0007669"/>
    <property type="project" value="UniProtKB-KW"/>
</dbReference>
<sequence>MPFGLTNAPSTFQRAMNNILKTVLYEFALVYLDDIIIFSKSITEHVTHLETVFKLLKQAGLKLKRKKCEFFKEELDYLGYIVSRKGITPNKKKLEAIIKYPAPKNVKELSSFLGLASYYRKFIRAFADKAHPLTALTKKSAEWKWGEEQRDAFDCIKNCLITRPILGYPDFSREFIIYTDASGYGIGAVLAQVQTPPQSADFAESDEQELRESDGVEVVIAYTSKHLTDREAKWSTTEKEAYAIIHAIEVFRTYLYGRRFTVYTDHRPLEWLMSKTEPAGRLARWALKIQEFDIVIGYRPGKSHQNADTLSRTPIVPVAKIETRSTNAKTKTEVKYGKTKEEQNKACTENMEIDRWINHQNEDEYCGKIIRELETGNPQVVLTDQGTNFLSSLIEEVTTNHSYSQTLLKGKGYLEIPRTPEINNSSRLYDDVRQIEISFLNKPDKDVAATGFKVTGIPLTYLTFPAETTKILYETFKDTINICLKNTNLITSVCEEYRDLYKSRPQRSLLQEVQFLFNTPIKDEQLGIRLYSISYAWGTIRLVHKKAKIIYEEGKILQRNATLYISYQPGNSNSLTTYPQLAADEVLPSGTEFEYIVDHTIRIQNSNICITETTNNHVFAATCSEDSTKWILEKDNFYIISQESEMCLTLVSDEILKLEQCSMEEESLRNQQWYFQTINTNPEIVENFPEITLQEIREVKMEQRKTITTTINSPIFGGILKTNHGTGNIIWDMIAWGLLKNGPHPNEKCVTHHGLDKPLTLEDCDTDWTKCQEELKEYITSNDPLKGQAFEYTSDFTIRPFNTNNCIKANTTMLVLQKCANTSSIWGTFEHTGQLMATDRTGLHSPASDRKCLTLKVGRLSLGHCRGATSIKQQFSFEYWNPHQVRTLSAAAIMALSAQQPLDGKQLPSIPPLLKREEKLNNETRPTTALTTSSTTTTEKTTTKLTSTTIKTTLSTTTKPTTTSTKPTSTTTKSPTTKPTIPTTKSTTTTKQTTTRPTTTTTRATTTTRPTTTTTRATTTTTKATTTTRPTSTTTSKPIITPKAETPKLQRPRRRLQQFKQQRQPQQQFNQQIKQVKK</sequence>
<evidence type="ECO:0000313" key="10">
    <source>
        <dbReference type="EMBL" id="KAI9550976.1"/>
    </source>
</evidence>
<dbReference type="PROSITE" id="PS50231">
    <property type="entry name" value="RICIN_B_LECTIN"/>
    <property type="match status" value="1"/>
</dbReference>
<dbReference type="SUPFAM" id="SSF56672">
    <property type="entry name" value="DNA/RNA polymerases"/>
    <property type="match status" value="1"/>
</dbReference>
<dbReference type="CDD" id="cd01647">
    <property type="entry name" value="RT_LTR"/>
    <property type="match status" value="1"/>
</dbReference>
<evidence type="ECO:0000256" key="1">
    <source>
        <dbReference type="ARBA" id="ARBA00012493"/>
    </source>
</evidence>
<dbReference type="CDD" id="cd09274">
    <property type="entry name" value="RNase_HI_RT_Ty3"/>
    <property type="match status" value="1"/>
</dbReference>
<keyword evidence="11" id="KW-1185">Reference proteome</keyword>